<dbReference type="SUPFAM" id="SSF103481">
    <property type="entry name" value="Multidrug resistance efflux transporter EmrE"/>
    <property type="match status" value="1"/>
</dbReference>
<keyword evidence="1" id="KW-0472">Membrane</keyword>
<evidence type="ECO:0000313" key="4">
    <source>
        <dbReference type="Proteomes" id="UP001221558"/>
    </source>
</evidence>
<feature type="domain" description="EamA" evidence="2">
    <location>
        <begin position="1"/>
        <end position="136"/>
    </location>
</feature>
<accession>A0ABY7WEA7</accession>
<protein>
    <submittedName>
        <fullName evidence="3">EamA family transporter</fullName>
    </submittedName>
</protein>
<keyword evidence="1" id="KW-0812">Transmembrane</keyword>
<dbReference type="Pfam" id="PF00892">
    <property type="entry name" value="EamA"/>
    <property type="match status" value="1"/>
</dbReference>
<dbReference type="PANTHER" id="PTHR22911:SF137">
    <property type="entry name" value="SOLUTE CARRIER FAMILY 35 MEMBER G2-RELATED"/>
    <property type="match status" value="1"/>
</dbReference>
<feature type="transmembrane region" description="Helical" evidence="1">
    <location>
        <begin position="119"/>
        <end position="137"/>
    </location>
</feature>
<gene>
    <name evidence="3" type="ORF">PQ465_11095</name>
</gene>
<dbReference type="Gene3D" id="1.10.3730.20">
    <property type="match status" value="1"/>
</dbReference>
<name>A0ABY7WEA7_9SPHI</name>
<evidence type="ECO:0000313" key="3">
    <source>
        <dbReference type="EMBL" id="WDF66851.1"/>
    </source>
</evidence>
<keyword evidence="1" id="KW-1133">Transmembrane helix</keyword>
<dbReference type="RefSeq" id="WP_274265591.1">
    <property type="nucleotide sequence ID" value="NZ_CP117880.1"/>
</dbReference>
<feature type="transmembrane region" description="Helical" evidence="1">
    <location>
        <begin position="31"/>
        <end position="52"/>
    </location>
</feature>
<keyword evidence="4" id="KW-1185">Reference proteome</keyword>
<sequence length="143" mass="15102">MWILYALLAAVSAALVVVLTKAGLKNIDSSAAFAVQAIIILIITWTVVLLQPTDVSWKSLETKTWALLIGAGIATTMSTLFSYKALSLGPASYVVTIERTSLVIAVALAIIFLKEKLTWQIVVGSIAIIGGAVLIALSDSSKQ</sequence>
<reference evidence="3 4" key="1">
    <citation type="submission" date="2023-02" db="EMBL/GenBank/DDBJ databases">
        <title>Genome sequence of Sphingobacterium sp. KACC 22765.</title>
        <authorList>
            <person name="Kim S."/>
            <person name="Heo J."/>
            <person name="Kwon S.-W."/>
        </authorList>
    </citation>
    <scope>NUCLEOTIDE SEQUENCE [LARGE SCALE GENOMIC DNA]</scope>
    <source>
        <strain evidence="3 4">KACC 22765</strain>
    </source>
</reference>
<evidence type="ECO:0000259" key="2">
    <source>
        <dbReference type="Pfam" id="PF00892"/>
    </source>
</evidence>
<organism evidence="3 4">
    <name type="scientific">Sphingobacterium oryzagri</name>
    <dbReference type="NCBI Taxonomy" id="3025669"/>
    <lineage>
        <taxon>Bacteria</taxon>
        <taxon>Pseudomonadati</taxon>
        <taxon>Bacteroidota</taxon>
        <taxon>Sphingobacteriia</taxon>
        <taxon>Sphingobacteriales</taxon>
        <taxon>Sphingobacteriaceae</taxon>
        <taxon>Sphingobacterium</taxon>
    </lineage>
</organism>
<dbReference type="Proteomes" id="UP001221558">
    <property type="component" value="Chromosome"/>
</dbReference>
<evidence type="ECO:0000256" key="1">
    <source>
        <dbReference type="SAM" id="Phobius"/>
    </source>
</evidence>
<feature type="transmembrane region" description="Helical" evidence="1">
    <location>
        <begin position="93"/>
        <end position="113"/>
    </location>
</feature>
<dbReference type="PANTHER" id="PTHR22911">
    <property type="entry name" value="ACYL-MALONYL CONDENSING ENZYME-RELATED"/>
    <property type="match status" value="1"/>
</dbReference>
<proteinExistence type="predicted"/>
<dbReference type="InterPro" id="IPR037185">
    <property type="entry name" value="EmrE-like"/>
</dbReference>
<dbReference type="EMBL" id="CP117880">
    <property type="protein sequence ID" value="WDF66851.1"/>
    <property type="molecule type" value="Genomic_DNA"/>
</dbReference>
<dbReference type="InterPro" id="IPR000620">
    <property type="entry name" value="EamA_dom"/>
</dbReference>
<feature type="transmembrane region" description="Helical" evidence="1">
    <location>
        <begin position="6"/>
        <end position="24"/>
    </location>
</feature>
<feature type="transmembrane region" description="Helical" evidence="1">
    <location>
        <begin position="64"/>
        <end position="81"/>
    </location>
</feature>